<comment type="caution">
    <text evidence="1">The sequence shown here is derived from an EMBL/GenBank/DDBJ whole genome shotgun (WGS) entry which is preliminary data.</text>
</comment>
<dbReference type="PANTHER" id="PTHR10000:SF53">
    <property type="entry name" value="5-AMINO-6-(5-PHOSPHO-D-RIBITYLAMINO)URACIL PHOSPHATASE YBJI-RELATED"/>
    <property type="match status" value="1"/>
</dbReference>
<dbReference type="NCBIfam" id="TIGR01484">
    <property type="entry name" value="HAD-SF-IIB"/>
    <property type="match status" value="1"/>
</dbReference>
<dbReference type="RefSeq" id="WP_006739660.1">
    <property type="nucleotide sequence ID" value="NZ_AEUZ02000001.1"/>
</dbReference>
<dbReference type="STRING" id="764291.STRUR_1563"/>
<dbReference type="PANTHER" id="PTHR10000">
    <property type="entry name" value="PHOSPHOSERINE PHOSPHATASE"/>
    <property type="match status" value="1"/>
</dbReference>
<dbReference type="eggNOG" id="COG0561">
    <property type="taxonomic scope" value="Bacteria"/>
</dbReference>
<dbReference type="Gene3D" id="3.40.50.1000">
    <property type="entry name" value="HAD superfamily/HAD-like"/>
    <property type="match status" value="1"/>
</dbReference>
<accession>G5KHX8</accession>
<dbReference type="GO" id="GO:0005829">
    <property type="term" value="C:cytosol"/>
    <property type="evidence" value="ECO:0007669"/>
    <property type="project" value="TreeGrafter"/>
</dbReference>
<protein>
    <submittedName>
        <fullName evidence="1">Cof-like hydrolase</fullName>
    </submittedName>
</protein>
<dbReference type="Proteomes" id="UP000005388">
    <property type="component" value="Unassembled WGS sequence"/>
</dbReference>
<dbReference type="GO" id="GO:0000287">
    <property type="term" value="F:magnesium ion binding"/>
    <property type="evidence" value="ECO:0007669"/>
    <property type="project" value="TreeGrafter"/>
</dbReference>
<evidence type="ECO:0000313" key="2">
    <source>
        <dbReference type="Proteomes" id="UP000005388"/>
    </source>
</evidence>
<dbReference type="InterPro" id="IPR023214">
    <property type="entry name" value="HAD_sf"/>
</dbReference>
<keyword evidence="2" id="KW-1185">Reference proteome</keyword>
<dbReference type="SFLD" id="SFLDG01140">
    <property type="entry name" value="C2.B:_Phosphomannomutase_and_P"/>
    <property type="match status" value="1"/>
</dbReference>
<name>G5KHX8_9STRE</name>
<dbReference type="EMBL" id="AEUZ02000001">
    <property type="protein sequence ID" value="EHJ56924.1"/>
    <property type="molecule type" value="Genomic_DNA"/>
</dbReference>
<dbReference type="NCBIfam" id="TIGR00099">
    <property type="entry name" value="Cof-subfamily"/>
    <property type="match status" value="1"/>
</dbReference>
<dbReference type="CDD" id="cd07518">
    <property type="entry name" value="HAD_YbiV-Like"/>
    <property type="match status" value="1"/>
</dbReference>
<dbReference type="InterPro" id="IPR036412">
    <property type="entry name" value="HAD-like_sf"/>
</dbReference>
<gene>
    <name evidence="1" type="ORF">STRUR_1563</name>
</gene>
<evidence type="ECO:0000313" key="1">
    <source>
        <dbReference type="EMBL" id="EHJ56924.1"/>
    </source>
</evidence>
<organism evidence="1 2">
    <name type="scientific">Streptococcus urinalis 2285-97</name>
    <dbReference type="NCBI Taxonomy" id="764291"/>
    <lineage>
        <taxon>Bacteria</taxon>
        <taxon>Bacillati</taxon>
        <taxon>Bacillota</taxon>
        <taxon>Bacilli</taxon>
        <taxon>Lactobacillales</taxon>
        <taxon>Streptococcaceae</taxon>
        <taxon>Streptococcus</taxon>
    </lineage>
</organism>
<dbReference type="SUPFAM" id="SSF56784">
    <property type="entry name" value="HAD-like"/>
    <property type="match status" value="1"/>
</dbReference>
<dbReference type="GO" id="GO:0016791">
    <property type="term" value="F:phosphatase activity"/>
    <property type="evidence" value="ECO:0007669"/>
    <property type="project" value="TreeGrafter"/>
</dbReference>
<dbReference type="InterPro" id="IPR006379">
    <property type="entry name" value="HAD-SF_hydro_IIB"/>
</dbReference>
<dbReference type="AlphaFoldDB" id="G5KHX8"/>
<dbReference type="Gene3D" id="3.30.1240.10">
    <property type="match status" value="1"/>
</dbReference>
<dbReference type="SFLD" id="SFLDS00003">
    <property type="entry name" value="Haloacid_Dehalogenase"/>
    <property type="match status" value="1"/>
</dbReference>
<sequence>MIKLIATDMDGTFLNSQGAYEKERLAKLLEAFKEKGMIFTVSSGRSLLAIEKLFEDFLEDIAIIAENGSIVQYQNKIIFADYMTREQYLHIKDKVFENPYHPGKNLLLSGKNGSYVLKSSSQDYIDKSNFYYENVQLVSDFEAINDDIFKLTTNFTGDTVAQGEEWLNQNVDYARAVTTGFDSIDIVLSEVNKAFGLSHLCDSLGIKKEDVIAFGDNLNDYEMMHFAGHSVAMENARDAIKEVANEVIGHCDDSSVLTYMEGLVK</sequence>
<dbReference type="Pfam" id="PF08282">
    <property type="entry name" value="Hydrolase_3"/>
    <property type="match status" value="1"/>
</dbReference>
<proteinExistence type="predicted"/>
<dbReference type="InterPro" id="IPR000150">
    <property type="entry name" value="Cof"/>
</dbReference>
<dbReference type="PROSITE" id="PS01229">
    <property type="entry name" value="COF_2"/>
    <property type="match status" value="1"/>
</dbReference>
<reference evidence="1 2" key="1">
    <citation type="journal article" date="2014" name="Int. J. Syst. Evol. Microbiol.">
        <title>Phylogenomics and the dynamic genome evolution of the genus Streptococcus.</title>
        <authorList>
            <consortium name="The Broad Institute Genome Sequencing Platform"/>
            <person name="Richards V.P."/>
            <person name="Palmer S.R."/>
            <person name="Pavinski Bitar P.D."/>
            <person name="Qin X."/>
            <person name="Weinstock G.M."/>
            <person name="Highlander S.K."/>
            <person name="Town C.D."/>
            <person name="Burne R.A."/>
            <person name="Stanhope M.J."/>
        </authorList>
    </citation>
    <scope>NUCLEOTIDE SEQUENCE [LARGE SCALE GENOMIC DNA]</scope>
    <source>
        <strain evidence="1 2">2285-97</strain>
    </source>
</reference>